<dbReference type="InterPro" id="IPR013783">
    <property type="entry name" value="Ig-like_fold"/>
</dbReference>
<organism evidence="4">
    <name type="scientific">Hydatigena taeniaeformis</name>
    <name type="common">Feline tapeworm</name>
    <name type="synonym">Taenia taeniaeformis</name>
    <dbReference type="NCBI Taxonomy" id="6205"/>
    <lineage>
        <taxon>Eukaryota</taxon>
        <taxon>Metazoa</taxon>
        <taxon>Spiralia</taxon>
        <taxon>Lophotrochozoa</taxon>
        <taxon>Platyhelminthes</taxon>
        <taxon>Cestoda</taxon>
        <taxon>Eucestoda</taxon>
        <taxon>Cyclophyllidea</taxon>
        <taxon>Taeniidae</taxon>
        <taxon>Hydatigera</taxon>
    </lineage>
</organism>
<keyword evidence="3" id="KW-1185">Reference proteome</keyword>
<dbReference type="CDD" id="cd00063">
    <property type="entry name" value="FN3"/>
    <property type="match status" value="1"/>
</dbReference>
<dbReference type="SUPFAM" id="SSF49265">
    <property type="entry name" value="Fibronectin type III"/>
    <property type="match status" value="1"/>
</dbReference>
<dbReference type="Proteomes" id="UP000274429">
    <property type="component" value="Unassembled WGS sequence"/>
</dbReference>
<dbReference type="AlphaFoldDB" id="A0A0R3WVU9"/>
<evidence type="ECO:0000313" key="2">
    <source>
        <dbReference type="EMBL" id="VDM25797.1"/>
    </source>
</evidence>
<dbReference type="InterPro" id="IPR036116">
    <property type="entry name" value="FN3_sf"/>
</dbReference>
<dbReference type="Gene3D" id="2.60.40.10">
    <property type="entry name" value="Immunoglobulins"/>
    <property type="match status" value="1"/>
</dbReference>
<evidence type="ECO:0000313" key="4">
    <source>
        <dbReference type="WBParaSite" id="TTAC_0000488901-mRNA-1"/>
    </source>
</evidence>
<accession>A0A0R3WVU9</accession>
<name>A0A0R3WVU9_HYDTA</name>
<reference evidence="2 3" key="2">
    <citation type="submission" date="2018-11" db="EMBL/GenBank/DDBJ databases">
        <authorList>
            <consortium name="Pathogen Informatics"/>
        </authorList>
    </citation>
    <scope>NUCLEOTIDE SEQUENCE [LARGE SCALE GENOMIC DNA]</scope>
</reference>
<evidence type="ECO:0000313" key="3">
    <source>
        <dbReference type="Proteomes" id="UP000274429"/>
    </source>
</evidence>
<protein>
    <submittedName>
        <fullName evidence="4">Fibronectin type-III domain-containing protein</fullName>
    </submittedName>
</protein>
<feature type="region of interest" description="Disordered" evidence="1">
    <location>
        <begin position="111"/>
        <end position="135"/>
    </location>
</feature>
<dbReference type="InterPro" id="IPR003961">
    <property type="entry name" value="FN3_dom"/>
</dbReference>
<sequence>MGFVTGGEMSPHLCLIVVGTVIAHDDCASIVGSRFLQNVQFKGINSTLMKLTWSPLPTPPKEITDYTVSWSLGGAIQEDIDTTTDTSGHVCAVAATTKQADLDPMMNATVKSNSTTVSSSAQTTSTAPVQSSTSL</sequence>
<reference evidence="4" key="1">
    <citation type="submission" date="2017-02" db="UniProtKB">
        <authorList>
            <consortium name="WormBaseParasite"/>
        </authorList>
    </citation>
    <scope>IDENTIFICATION</scope>
</reference>
<dbReference type="EMBL" id="UYWX01005557">
    <property type="protein sequence ID" value="VDM25797.1"/>
    <property type="molecule type" value="Genomic_DNA"/>
</dbReference>
<evidence type="ECO:0000256" key="1">
    <source>
        <dbReference type="SAM" id="MobiDB-lite"/>
    </source>
</evidence>
<proteinExistence type="predicted"/>
<gene>
    <name evidence="2" type="ORF">TTAC_LOCUS4872</name>
</gene>
<dbReference type="WBParaSite" id="TTAC_0000488901-mRNA-1">
    <property type="protein sequence ID" value="TTAC_0000488901-mRNA-1"/>
    <property type="gene ID" value="TTAC_0000488901"/>
</dbReference>